<sequence length="236" mass="25805">MRLDGLVPMGASDKAGEAITVGIVDNDVLSRKAMKTIIGRVSRGFHVVWDVSTGAEALHRCLYTDKVPDVLLVDMSLADGDGCQICRELRRRSESIGLLAVTSYDPRVYRGRARESGAQGLLTKDALLANIADAIRSVVTGGVYPADSGFMTPRESYAVLNSPEGGSLDVELTSREVEVLRLYAEHHTTPQIARMLGIGEGTVYVYTHRAVGKLHVKNREQAITICKRRNLFNHVL</sequence>
<keyword evidence="7" id="KW-1185">Reference proteome</keyword>
<dbReference type="CDD" id="cd06170">
    <property type="entry name" value="LuxR_C_like"/>
    <property type="match status" value="1"/>
</dbReference>
<gene>
    <name evidence="6" type="ORF">Uis1B_0847</name>
</gene>
<dbReference type="SMART" id="SM00421">
    <property type="entry name" value="HTH_LUXR"/>
    <property type="match status" value="1"/>
</dbReference>
<dbReference type="PROSITE" id="PS50110">
    <property type="entry name" value="RESPONSE_REGULATORY"/>
    <property type="match status" value="1"/>
</dbReference>
<keyword evidence="2" id="KW-0238">DNA-binding</keyword>
<evidence type="ECO:0000259" key="5">
    <source>
        <dbReference type="PROSITE" id="PS50110"/>
    </source>
</evidence>
<dbReference type="InterPro" id="IPR001789">
    <property type="entry name" value="Sig_transdc_resp-reg_receiver"/>
</dbReference>
<dbReference type="OrthoDB" id="3243323at2"/>
<feature type="modified residue" description="4-aspartylphosphate" evidence="3">
    <location>
        <position position="74"/>
    </location>
</feature>
<dbReference type="CDD" id="cd17535">
    <property type="entry name" value="REC_NarL-like"/>
    <property type="match status" value="1"/>
</dbReference>
<dbReference type="Pfam" id="PF00072">
    <property type="entry name" value="Response_reg"/>
    <property type="match status" value="1"/>
</dbReference>
<keyword evidence="1 3" id="KW-0597">Phosphoprotein</keyword>
<dbReference type="PRINTS" id="PR00038">
    <property type="entry name" value="HTHLUXR"/>
</dbReference>
<comment type="caution">
    <text evidence="6">The sequence shown here is derived from an EMBL/GenBank/DDBJ whole genome shotgun (WGS) entry which is preliminary data.</text>
</comment>
<dbReference type="SUPFAM" id="SSF46894">
    <property type="entry name" value="C-terminal effector domain of the bipartite response regulators"/>
    <property type="match status" value="1"/>
</dbReference>
<feature type="domain" description="HTH luxR-type" evidence="4">
    <location>
        <begin position="165"/>
        <end position="230"/>
    </location>
</feature>
<accession>A0A2N5JAY1</accession>
<evidence type="ECO:0000313" key="6">
    <source>
        <dbReference type="EMBL" id="PLS31331.1"/>
    </source>
</evidence>
<dbReference type="InterPro" id="IPR039420">
    <property type="entry name" value="WalR-like"/>
</dbReference>
<dbReference type="SMART" id="SM00448">
    <property type="entry name" value="REC"/>
    <property type="match status" value="1"/>
</dbReference>
<dbReference type="AlphaFoldDB" id="A0A2N5JAY1"/>
<name>A0A2N5JAY1_9BIFI</name>
<dbReference type="InterPro" id="IPR000792">
    <property type="entry name" value="Tscrpt_reg_LuxR_C"/>
</dbReference>
<dbReference type="EMBL" id="NMWU01000012">
    <property type="protein sequence ID" value="PLS31331.1"/>
    <property type="molecule type" value="Genomic_DNA"/>
</dbReference>
<feature type="domain" description="Response regulatory" evidence="5">
    <location>
        <begin position="20"/>
        <end position="139"/>
    </location>
</feature>
<dbReference type="SUPFAM" id="SSF52172">
    <property type="entry name" value="CheY-like"/>
    <property type="match status" value="1"/>
</dbReference>
<proteinExistence type="predicted"/>
<dbReference type="PANTHER" id="PTHR43214">
    <property type="entry name" value="TWO-COMPONENT RESPONSE REGULATOR"/>
    <property type="match status" value="1"/>
</dbReference>
<evidence type="ECO:0000259" key="4">
    <source>
        <dbReference type="PROSITE" id="PS50043"/>
    </source>
</evidence>
<protein>
    <submittedName>
        <fullName evidence="6">Transcriptional regulator</fullName>
    </submittedName>
</protein>
<evidence type="ECO:0000313" key="7">
    <source>
        <dbReference type="Proteomes" id="UP000235050"/>
    </source>
</evidence>
<evidence type="ECO:0000256" key="1">
    <source>
        <dbReference type="ARBA" id="ARBA00022553"/>
    </source>
</evidence>
<dbReference type="GO" id="GO:0000160">
    <property type="term" value="P:phosphorelay signal transduction system"/>
    <property type="evidence" value="ECO:0007669"/>
    <property type="project" value="InterPro"/>
</dbReference>
<evidence type="ECO:0000256" key="3">
    <source>
        <dbReference type="PROSITE-ProRule" id="PRU00169"/>
    </source>
</evidence>
<dbReference type="GO" id="GO:0006355">
    <property type="term" value="P:regulation of DNA-templated transcription"/>
    <property type="evidence" value="ECO:0007669"/>
    <property type="project" value="InterPro"/>
</dbReference>
<dbReference type="InterPro" id="IPR058245">
    <property type="entry name" value="NreC/VraR/RcsB-like_REC"/>
</dbReference>
<evidence type="ECO:0000256" key="2">
    <source>
        <dbReference type="ARBA" id="ARBA00023125"/>
    </source>
</evidence>
<organism evidence="6 7">
    <name type="scientific">Bifidobacterium margollesii</name>
    <dbReference type="NCBI Taxonomy" id="2020964"/>
    <lineage>
        <taxon>Bacteria</taxon>
        <taxon>Bacillati</taxon>
        <taxon>Actinomycetota</taxon>
        <taxon>Actinomycetes</taxon>
        <taxon>Bifidobacteriales</taxon>
        <taxon>Bifidobacteriaceae</taxon>
        <taxon>Bifidobacterium</taxon>
    </lineage>
</organism>
<dbReference type="Pfam" id="PF00196">
    <property type="entry name" value="GerE"/>
    <property type="match status" value="1"/>
</dbReference>
<dbReference type="Proteomes" id="UP000235050">
    <property type="component" value="Unassembled WGS sequence"/>
</dbReference>
<dbReference type="GO" id="GO:0003677">
    <property type="term" value="F:DNA binding"/>
    <property type="evidence" value="ECO:0007669"/>
    <property type="project" value="UniProtKB-KW"/>
</dbReference>
<reference evidence="6 7" key="1">
    <citation type="submission" date="2017-07" db="EMBL/GenBank/DDBJ databases">
        <title>Bifidobacterium novel species.</title>
        <authorList>
            <person name="Lugli G.A."/>
            <person name="Milani C."/>
            <person name="Duranti S."/>
            <person name="Mangifesta M."/>
        </authorList>
    </citation>
    <scope>NUCLEOTIDE SEQUENCE [LARGE SCALE GENOMIC DNA]</scope>
    <source>
        <strain evidence="7">Uis1B</strain>
    </source>
</reference>
<dbReference type="InterPro" id="IPR011006">
    <property type="entry name" value="CheY-like_superfamily"/>
</dbReference>
<dbReference type="Gene3D" id="3.40.50.2300">
    <property type="match status" value="1"/>
</dbReference>
<dbReference type="PROSITE" id="PS50043">
    <property type="entry name" value="HTH_LUXR_2"/>
    <property type="match status" value="1"/>
</dbReference>
<dbReference type="InterPro" id="IPR016032">
    <property type="entry name" value="Sig_transdc_resp-reg_C-effctor"/>
</dbReference>